<comment type="caution">
    <text evidence="3">The sequence shown here is derived from an EMBL/GenBank/DDBJ whole genome shotgun (WGS) entry which is preliminary data.</text>
</comment>
<dbReference type="Gene3D" id="3.30.70.270">
    <property type="match status" value="1"/>
</dbReference>
<protein>
    <recommendedName>
        <fullName evidence="2">GGDEF domain-containing protein</fullName>
    </recommendedName>
</protein>
<feature type="transmembrane region" description="Helical" evidence="1">
    <location>
        <begin position="74"/>
        <end position="95"/>
    </location>
</feature>
<dbReference type="PANTHER" id="PTHR45138:SF9">
    <property type="entry name" value="DIGUANYLATE CYCLASE DGCM-RELATED"/>
    <property type="match status" value="1"/>
</dbReference>
<dbReference type="InterPro" id="IPR050469">
    <property type="entry name" value="Diguanylate_Cyclase"/>
</dbReference>
<keyword evidence="1" id="KW-0812">Transmembrane</keyword>
<sequence length="382" mass="43369">MQNALYIEVSVVGVALLAIILANQSKSVGSSSLQRQFNRMIYASIGILIIDAACWVIDGTTFRGARTANFIIETLYYFFNIFMPFLWAVYTENALSADSRRVRRRMHLLAFPLAVYIVLLFLNIKNNWIFVIDAQNHYHRGDYLIITFLLAYGYLLYASARAFAKAAKFSFRGEGKQYLTMVYFLIPPTIGGIIQTLYFGMNCIWIGTVIGAVLVYIDMLNRQISTEPLTGLNNRRELLKFLSKETREFGRSSVLALIMMDIDRFKEVNDTCGHFRGDEVLVSVADILKQSCKNTPAFLARIGGDEFCIVYPADSVEAVEWLIAKIGNNISSWNASHVEQTPLSLSIGYSIWNAEEGDTTDALYRRADQSMYEMKRSRYSKC</sequence>
<gene>
    <name evidence="3" type="ORF">SDC9_77347</name>
</gene>
<organism evidence="3">
    <name type="scientific">bioreactor metagenome</name>
    <dbReference type="NCBI Taxonomy" id="1076179"/>
    <lineage>
        <taxon>unclassified sequences</taxon>
        <taxon>metagenomes</taxon>
        <taxon>ecological metagenomes</taxon>
    </lineage>
</organism>
<dbReference type="AlphaFoldDB" id="A0A644YR78"/>
<dbReference type="CDD" id="cd01949">
    <property type="entry name" value="GGDEF"/>
    <property type="match status" value="1"/>
</dbReference>
<feature type="transmembrane region" description="Helical" evidence="1">
    <location>
        <begin position="42"/>
        <end position="62"/>
    </location>
</feature>
<dbReference type="NCBIfam" id="TIGR00254">
    <property type="entry name" value="GGDEF"/>
    <property type="match status" value="1"/>
</dbReference>
<dbReference type="SMART" id="SM00267">
    <property type="entry name" value="GGDEF"/>
    <property type="match status" value="1"/>
</dbReference>
<dbReference type="PROSITE" id="PS50887">
    <property type="entry name" value="GGDEF"/>
    <property type="match status" value="1"/>
</dbReference>
<keyword evidence="1" id="KW-0472">Membrane</keyword>
<evidence type="ECO:0000313" key="3">
    <source>
        <dbReference type="EMBL" id="MPM30797.1"/>
    </source>
</evidence>
<accession>A0A644YR78</accession>
<dbReference type="Pfam" id="PF00990">
    <property type="entry name" value="GGDEF"/>
    <property type="match status" value="1"/>
</dbReference>
<feature type="transmembrane region" description="Helical" evidence="1">
    <location>
        <begin position="199"/>
        <end position="217"/>
    </location>
</feature>
<evidence type="ECO:0000259" key="2">
    <source>
        <dbReference type="PROSITE" id="PS50887"/>
    </source>
</evidence>
<reference evidence="3" key="1">
    <citation type="submission" date="2019-08" db="EMBL/GenBank/DDBJ databases">
        <authorList>
            <person name="Kucharzyk K."/>
            <person name="Murdoch R.W."/>
            <person name="Higgins S."/>
            <person name="Loffler F."/>
        </authorList>
    </citation>
    <scope>NUCLEOTIDE SEQUENCE</scope>
</reference>
<feature type="transmembrane region" description="Helical" evidence="1">
    <location>
        <begin position="6"/>
        <end position="22"/>
    </location>
</feature>
<dbReference type="SUPFAM" id="SSF55073">
    <property type="entry name" value="Nucleotide cyclase"/>
    <property type="match status" value="1"/>
</dbReference>
<feature type="transmembrane region" description="Helical" evidence="1">
    <location>
        <begin position="176"/>
        <end position="193"/>
    </location>
</feature>
<dbReference type="PANTHER" id="PTHR45138">
    <property type="entry name" value="REGULATORY COMPONENTS OF SENSORY TRANSDUCTION SYSTEM"/>
    <property type="match status" value="1"/>
</dbReference>
<feature type="domain" description="GGDEF" evidence="2">
    <location>
        <begin position="253"/>
        <end position="382"/>
    </location>
</feature>
<feature type="transmembrane region" description="Helical" evidence="1">
    <location>
        <begin position="107"/>
        <end position="124"/>
    </location>
</feature>
<dbReference type="InterPro" id="IPR043128">
    <property type="entry name" value="Rev_trsase/Diguanyl_cyclase"/>
</dbReference>
<dbReference type="InterPro" id="IPR029787">
    <property type="entry name" value="Nucleotide_cyclase"/>
</dbReference>
<keyword evidence="1" id="KW-1133">Transmembrane helix</keyword>
<dbReference type="InterPro" id="IPR000160">
    <property type="entry name" value="GGDEF_dom"/>
</dbReference>
<feature type="transmembrane region" description="Helical" evidence="1">
    <location>
        <begin position="144"/>
        <end position="164"/>
    </location>
</feature>
<dbReference type="GO" id="GO:0052621">
    <property type="term" value="F:diguanylate cyclase activity"/>
    <property type="evidence" value="ECO:0007669"/>
    <property type="project" value="TreeGrafter"/>
</dbReference>
<dbReference type="EMBL" id="VSSQ01005892">
    <property type="protein sequence ID" value="MPM30797.1"/>
    <property type="molecule type" value="Genomic_DNA"/>
</dbReference>
<name>A0A644YR78_9ZZZZ</name>
<proteinExistence type="predicted"/>
<evidence type="ECO:0000256" key="1">
    <source>
        <dbReference type="SAM" id="Phobius"/>
    </source>
</evidence>